<evidence type="ECO:0000256" key="3">
    <source>
        <dbReference type="PROSITE-ProRule" id="PRU00023"/>
    </source>
</evidence>
<organism evidence="5 6">
    <name type="scientific">Trichoderma harzianum</name>
    <name type="common">Hypocrea lixii</name>
    <dbReference type="NCBI Taxonomy" id="5544"/>
    <lineage>
        <taxon>Eukaryota</taxon>
        <taxon>Fungi</taxon>
        <taxon>Dikarya</taxon>
        <taxon>Ascomycota</taxon>
        <taxon>Pezizomycotina</taxon>
        <taxon>Sordariomycetes</taxon>
        <taxon>Hypocreomycetidae</taxon>
        <taxon>Hypocreales</taxon>
        <taxon>Hypocreaceae</taxon>
        <taxon>Trichoderma</taxon>
    </lineage>
</organism>
<protein>
    <submittedName>
        <fullName evidence="5">Uncharacterized protein</fullName>
    </submittedName>
</protein>
<dbReference type="Pfam" id="PF12796">
    <property type="entry name" value="Ank_2"/>
    <property type="match status" value="1"/>
</dbReference>
<dbReference type="Proteomes" id="UP000236290">
    <property type="component" value="Unassembled WGS sequence"/>
</dbReference>
<name>A0A2K0UGV4_TRIHA</name>
<evidence type="ECO:0000256" key="1">
    <source>
        <dbReference type="ARBA" id="ARBA00022737"/>
    </source>
</evidence>
<feature type="compositionally biased region" description="Polar residues" evidence="4">
    <location>
        <begin position="477"/>
        <end position="495"/>
    </location>
</feature>
<dbReference type="SUPFAM" id="SSF48403">
    <property type="entry name" value="Ankyrin repeat"/>
    <property type="match status" value="1"/>
</dbReference>
<dbReference type="InterPro" id="IPR050889">
    <property type="entry name" value="Dendritic_Spine_Reg/Scaffold"/>
</dbReference>
<evidence type="ECO:0000256" key="2">
    <source>
        <dbReference type="ARBA" id="ARBA00023043"/>
    </source>
</evidence>
<reference evidence="5 6" key="1">
    <citation type="submission" date="2017-02" db="EMBL/GenBank/DDBJ databases">
        <title>Genomes of Trichoderma spp. with biocontrol activity.</title>
        <authorList>
            <person name="Gardiner D."/>
            <person name="Kazan K."/>
            <person name="Vos C."/>
            <person name="Harvey P."/>
        </authorList>
    </citation>
    <scope>NUCLEOTIDE SEQUENCE [LARGE SCALE GENOMIC DNA]</scope>
    <source>
        <strain evidence="5 6">Tr1</strain>
    </source>
</reference>
<dbReference type="OrthoDB" id="20872at2759"/>
<dbReference type="PANTHER" id="PTHR24166:SF47">
    <property type="entry name" value="M-PHASE PHOSPHOPROTEIN 8"/>
    <property type="match status" value="1"/>
</dbReference>
<gene>
    <name evidence="5" type="ORF">THARTR1_02866</name>
</gene>
<feature type="region of interest" description="Disordered" evidence="4">
    <location>
        <begin position="404"/>
        <end position="457"/>
    </location>
</feature>
<dbReference type="PRINTS" id="PR01415">
    <property type="entry name" value="ANKYRIN"/>
</dbReference>
<dbReference type="PROSITE" id="PS50088">
    <property type="entry name" value="ANK_REPEAT"/>
    <property type="match status" value="1"/>
</dbReference>
<keyword evidence="1" id="KW-0677">Repeat</keyword>
<evidence type="ECO:0000313" key="5">
    <source>
        <dbReference type="EMBL" id="PNP57024.1"/>
    </source>
</evidence>
<comment type="caution">
    <text evidence="5">The sequence shown here is derived from an EMBL/GenBank/DDBJ whole genome shotgun (WGS) entry which is preliminary data.</text>
</comment>
<keyword evidence="2 3" id="KW-0040">ANK repeat</keyword>
<dbReference type="PROSITE" id="PS50297">
    <property type="entry name" value="ANK_REP_REGION"/>
    <property type="match status" value="1"/>
</dbReference>
<feature type="compositionally biased region" description="Basic and acidic residues" evidence="4">
    <location>
        <begin position="429"/>
        <end position="451"/>
    </location>
</feature>
<accession>A0A2K0UGV4</accession>
<proteinExistence type="predicted"/>
<feature type="region of interest" description="Disordered" evidence="4">
    <location>
        <begin position="477"/>
        <end position="553"/>
    </location>
</feature>
<dbReference type="Gene3D" id="1.25.40.20">
    <property type="entry name" value="Ankyrin repeat-containing domain"/>
    <property type="match status" value="1"/>
</dbReference>
<evidence type="ECO:0000313" key="6">
    <source>
        <dbReference type="Proteomes" id="UP000236290"/>
    </source>
</evidence>
<dbReference type="SMART" id="SM00248">
    <property type="entry name" value="ANK"/>
    <property type="match status" value="3"/>
</dbReference>
<evidence type="ECO:0000256" key="4">
    <source>
        <dbReference type="SAM" id="MobiDB-lite"/>
    </source>
</evidence>
<dbReference type="InterPro" id="IPR036770">
    <property type="entry name" value="Ankyrin_rpt-contain_sf"/>
</dbReference>
<dbReference type="AlphaFoldDB" id="A0A2K0UGV4"/>
<feature type="repeat" description="ANK" evidence="3">
    <location>
        <begin position="108"/>
        <end position="140"/>
    </location>
</feature>
<feature type="region of interest" description="Disordered" evidence="4">
    <location>
        <begin position="1"/>
        <end position="46"/>
    </location>
</feature>
<sequence>MFTLPRYTDDGDEGASGGRSDSAHVDSNRSLAGDLDTESNATGNTQHDSILSSRIQFNDQSQSQSQIEVEKSRAIISLHDAAAQGSLTTLDPYKSPSLHFNIDETDHTGRTALAYAASMGHIDVVKLLLSENANVNHLDDKNRNALWYASFRRSTVTQQRRREVVEYLLLNGADPEVQAKDGTTALMKLVEHRDPGAINLLKQKGASTTIEAKKDTYSVTKSLYYEILGGIKRMDDRIAALRSPGVVVSRDEERFFFEEMEEIKIQLKNYGKLVRFWPPSNTTNIALLELGDTCIAAGLIDEAIKTLELLKFLQVNVFEYDDQLLLPTEQRLARAYKVNEALQEVDEQLGHDANLHMEPSKSKALDIFARTEAGMKHAQTIWGPYVWDIQQIPQDTVDKTLQESYTQAQPLSGDSAQEDPEPSEESDVREDIDLADRSGQDPNQADHDRQVPMDPPDITEFASERYFEKLRQVQADHQQALANDAESNVTTTETASGFILPLRDSPNPTDEEPEPSARGKKSFLSIRKTAAANERDDLNAGYGIGITGSERNV</sequence>
<feature type="compositionally biased region" description="Polar residues" evidence="4">
    <location>
        <begin position="404"/>
        <end position="415"/>
    </location>
</feature>
<dbReference type="EMBL" id="MTYI01000037">
    <property type="protein sequence ID" value="PNP57024.1"/>
    <property type="molecule type" value="Genomic_DNA"/>
</dbReference>
<feature type="compositionally biased region" description="Acidic residues" evidence="4">
    <location>
        <begin position="416"/>
        <end position="428"/>
    </location>
</feature>
<dbReference type="PANTHER" id="PTHR24166">
    <property type="entry name" value="ROLLING PEBBLES, ISOFORM B"/>
    <property type="match status" value="1"/>
</dbReference>
<dbReference type="InterPro" id="IPR002110">
    <property type="entry name" value="Ankyrin_rpt"/>
</dbReference>